<reference evidence="1" key="2">
    <citation type="submission" date="2022-10" db="EMBL/GenBank/DDBJ databases">
        <authorList>
            <person name="Ngo T.-E."/>
        </authorList>
    </citation>
    <scope>NUCLEOTIDE SEQUENCE</scope>
    <source>
        <strain evidence="1">JHB</strain>
    </source>
</reference>
<sequence length="74" mass="8064">MRVGSDAVSGIGLPLALMVRCDKARGSTPTPNAHQEKSYGAYSFDQTWDLVRPVAKTSRSNQLYRSVLSPKQAP</sequence>
<dbReference type="EMBL" id="CP017708">
    <property type="protein sequence ID" value="WAN70149.1"/>
    <property type="molecule type" value="Genomic_DNA"/>
</dbReference>
<evidence type="ECO:0000313" key="1">
    <source>
        <dbReference type="EMBL" id="WAN70149.1"/>
    </source>
</evidence>
<gene>
    <name evidence="1" type="ORF">BJP36_39540</name>
</gene>
<name>A0A9Q9SV14_MOOP1</name>
<reference evidence="1" key="1">
    <citation type="journal article" date="2017" name="Proc. Natl. Acad. Sci. U.S.A.">
        <title>Comparative genomics uncovers the prolific and distinctive metabolic potential of the cyanobacterial genus Moorea.</title>
        <authorList>
            <person name="Leao T."/>
            <person name="Castelao G."/>
            <person name="Korobeynikov A."/>
            <person name="Monroe E.A."/>
            <person name="Podell S."/>
            <person name="Glukhov E."/>
            <person name="Allen E.E."/>
            <person name="Gerwick W.H."/>
            <person name="Gerwick L."/>
        </authorList>
    </citation>
    <scope>NUCLEOTIDE SEQUENCE</scope>
    <source>
        <strain evidence="1">JHB</strain>
    </source>
</reference>
<dbReference type="AlphaFoldDB" id="A0A9Q9SV14"/>
<proteinExistence type="predicted"/>
<protein>
    <submittedName>
        <fullName evidence="1">Uncharacterized protein</fullName>
    </submittedName>
</protein>
<accession>A0A9Q9SV14</accession>
<dbReference type="Proteomes" id="UP000176944">
    <property type="component" value="Chromosome"/>
</dbReference>
<organism evidence="1">
    <name type="scientific">Moorena producens (strain JHB)</name>
    <dbReference type="NCBI Taxonomy" id="1454205"/>
    <lineage>
        <taxon>Bacteria</taxon>
        <taxon>Bacillati</taxon>
        <taxon>Cyanobacteriota</taxon>
        <taxon>Cyanophyceae</taxon>
        <taxon>Coleofasciculales</taxon>
        <taxon>Coleofasciculaceae</taxon>
        <taxon>Moorena</taxon>
    </lineage>
</organism>